<reference evidence="1 2" key="1">
    <citation type="journal article" date="2022" name="DNA Res.">
        <title>Chromosomal-level genome assembly of the orchid tree Bauhinia variegata (Leguminosae; Cercidoideae) supports the allotetraploid origin hypothesis of Bauhinia.</title>
        <authorList>
            <person name="Zhong Y."/>
            <person name="Chen Y."/>
            <person name="Zheng D."/>
            <person name="Pang J."/>
            <person name="Liu Y."/>
            <person name="Luo S."/>
            <person name="Meng S."/>
            <person name="Qian L."/>
            <person name="Wei D."/>
            <person name="Dai S."/>
            <person name="Zhou R."/>
        </authorList>
    </citation>
    <scope>NUCLEOTIDE SEQUENCE [LARGE SCALE GENOMIC DNA]</scope>
    <source>
        <strain evidence="1">BV-YZ2020</strain>
    </source>
</reference>
<sequence length="155" mass="17779">MATEQIARHREDAEIYRGEALCRQKSQELLKEISLPKGLLPLDDFVEVGYNRTTGFVWLKQKKKKEHRFRAIERTVSYEAEVTAFVDEHRMRRVTGVKSKEMFIWVTISEIAIEDPNSGKISFSNSSGISRAFPVSAFDLEEGEYEKKKGSSSSK</sequence>
<evidence type="ECO:0000313" key="1">
    <source>
        <dbReference type="EMBL" id="KAI4298267.1"/>
    </source>
</evidence>
<name>A0ACB9KLR2_BAUVA</name>
<dbReference type="Proteomes" id="UP000828941">
    <property type="component" value="Chromosome 13"/>
</dbReference>
<gene>
    <name evidence="1" type="ORF">L6164_031845</name>
</gene>
<evidence type="ECO:0000313" key="2">
    <source>
        <dbReference type="Proteomes" id="UP000828941"/>
    </source>
</evidence>
<protein>
    <submittedName>
        <fullName evidence="1">Uncharacterized protein</fullName>
    </submittedName>
</protein>
<proteinExistence type="predicted"/>
<keyword evidence="2" id="KW-1185">Reference proteome</keyword>
<accession>A0ACB9KLR2</accession>
<dbReference type="EMBL" id="CM039438">
    <property type="protein sequence ID" value="KAI4298267.1"/>
    <property type="molecule type" value="Genomic_DNA"/>
</dbReference>
<comment type="caution">
    <text evidence="1">The sequence shown here is derived from an EMBL/GenBank/DDBJ whole genome shotgun (WGS) entry which is preliminary data.</text>
</comment>
<organism evidence="1 2">
    <name type="scientific">Bauhinia variegata</name>
    <name type="common">Purple orchid tree</name>
    <name type="synonym">Phanera variegata</name>
    <dbReference type="NCBI Taxonomy" id="167791"/>
    <lineage>
        <taxon>Eukaryota</taxon>
        <taxon>Viridiplantae</taxon>
        <taxon>Streptophyta</taxon>
        <taxon>Embryophyta</taxon>
        <taxon>Tracheophyta</taxon>
        <taxon>Spermatophyta</taxon>
        <taxon>Magnoliopsida</taxon>
        <taxon>eudicotyledons</taxon>
        <taxon>Gunneridae</taxon>
        <taxon>Pentapetalae</taxon>
        <taxon>rosids</taxon>
        <taxon>fabids</taxon>
        <taxon>Fabales</taxon>
        <taxon>Fabaceae</taxon>
        <taxon>Cercidoideae</taxon>
        <taxon>Cercideae</taxon>
        <taxon>Bauhiniinae</taxon>
        <taxon>Bauhinia</taxon>
    </lineage>
</organism>